<dbReference type="GO" id="GO:0048027">
    <property type="term" value="F:mRNA 5'-UTR binding"/>
    <property type="evidence" value="ECO:0007669"/>
    <property type="project" value="UniProtKB-UniRule"/>
</dbReference>
<dbReference type="InterPro" id="IPR036107">
    <property type="entry name" value="CsrA_sf"/>
</dbReference>
<organism evidence="5 6">
    <name type="scientific">Tautonia sociabilis</name>
    <dbReference type="NCBI Taxonomy" id="2080755"/>
    <lineage>
        <taxon>Bacteria</taxon>
        <taxon>Pseudomonadati</taxon>
        <taxon>Planctomycetota</taxon>
        <taxon>Planctomycetia</taxon>
        <taxon>Isosphaerales</taxon>
        <taxon>Isosphaeraceae</taxon>
        <taxon>Tautonia</taxon>
    </lineage>
</organism>
<dbReference type="GO" id="GO:0006109">
    <property type="term" value="P:regulation of carbohydrate metabolic process"/>
    <property type="evidence" value="ECO:0007669"/>
    <property type="project" value="InterPro"/>
</dbReference>
<evidence type="ECO:0000256" key="3">
    <source>
        <dbReference type="ARBA" id="ARBA00022884"/>
    </source>
</evidence>
<dbReference type="PANTHER" id="PTHR34984">
    <property type="entry name" value="CARBON STORAGE REGULATOR"/>
    <property type="match status" value="1"/>
</dbReference>
<dbReference type="EMBL" id="RYZH01000014">
    <property type="protein sequence ID" value="RUL88103.1"/>
    <property type="molecule type" value="Genomic_DNA"/>
</dbReference>
<evidence type="ECO:0000313" key="6">
    <source>
        <dbReference type="Proteomes" id="UP000280296"/>
    </source>
</evidence>
<dbReference type="GO" id="GO:0044781">
    <property type="term" value="P:bacterial-type flagellum organization"/>
    <property type="evidence" value="ECO:0007669"/>
    <property type="project" value="UniProtKB-KW"/>
</dbReference>
<evidence type="ECO:0000256" key="4">
    <source>
        <dbReference type="HAMAP-Rule" id="MF_00167"/>
    </source>
</evidence>
<comment type="function">
    <text evidence="4">A translational regulator that binds mRNA to regulate translation initiation and/or mRNA stability. Usually binds in the 5'-UTR at or near the Shine-Dalgarno sequence preventing ribosome-binding, thus repressing translation. Its main target seems to be the major flagellin gene, while its function is anatagonized by FliW.</text>
</comment>
<gene>
    <name evidence="4" type="primary">csrA</name>
    <name evidence="5" type="ORF">TsocGM_09195</name>
</gene>
<dbReference type="GO" id="GO:0005829">
    <property type="term" value="C:cytosol"/>
    <property type="evidence" value="ECO:0007669"/>
    <property type="project" value="TreeGrafter"/>
</dbReference>
<dbReference type="Gene3D" id="2.60.40.4380">
    <property type="entry name" value="Translational regulator CsrA"/>
    <property type="match status" value="1"/>
</dbReference>
<comment type="subcellular location">
    <subcellularLocation>
        <location evidence="4">Cytoplasm</location>
    </subcellularLocation>
</comment>
<dbReference type="GO" id="GO:1902208">
    <property type="term" value="P:regulation of bacterial-type flagellum assembly"/>
    <property type="evidence" value="ECO:0007669"/>
    <property type="project" value="UniProtKB-UniRule"/>
</dbReference>
<dbReference type="SUPFAM" id="SSF117130">
    <property type="entry name" value="CsrA-like"/>
    <property type="match status" value="1"/>
</dbReference>
<evidence type="ECO:0000256" key="1">
    <source>
        <dbReference type="ARBA" id="ARBA00022490"/>
    </source>
</evidence>
<dbReference type="OrthoDB" id="289081at2"/>
<evidence type="ECO:0000256" key="2">
    <source>
        <dbReference type="ARBA" id="ARBA00022845"/>
    </source>
</evidence>
<keyword evidence="6" id="KW-1185">Reference proteome</keyword>
<protein>
    <recommendedName>
        <fullName evidence="4">Translational regulator CsrA</fullName>
    </recommendedName>
</protein>
<name>A0A432ML01_9BACT</name>
<dbReference type="GO" id="GO:0045947">
    <property type="term" value="P:negative regulation of translational initiation"/>
    <property type="evidence" value="ECO:0007669"/>
    <property type="project" value="UniProtKB-UniRule"/>
</dbReference>
<proteinExistence type="inferred from homology"/>
<keyword evidence="4" id="KW-1005">Bacterial flagellum biogenesis</keyword>
<sequence length="66" mass="7272">MLVLSRKLGQRFQIGEEIRVTIIRIDRNAVRIGVEAPDGRAIYREELLQDGGLPAPGEDSPISQSA</sequence>
<comment type="caution">
    <text evidence="5">The sequence shown here is derived from an EMBL/GenBank/DDBJ whole genome shotgun (WGS) entry which is preliminary data.</text>
</comment>
<keyword evidence="4" id="KW-0678">Repressor</keyword>
<comment type="similarity">
    <text evidence="4">Belongs to the CsrA/RsmA family.</text>
</comment>
<dbReference type="AlphaFoldDB" id="A0A432ML01"/>
<dbReference type="HAMAP" id="MF_00167">
    <property type="entry name" value="CsrA"/>
    <property type="match status" value="1"/>
</dbReference>
<reference evidence="5 6" key="1">
    <citation type="submission" date="2018-12" db="EMBL/GenBank/DDBJ databases">
        <authorList>
            <person name="Toschakov S.V."/>
        </authorList>
    </citation>
    <scope>NUCLEOTIDE SEQUENCE [LARGE SCALE GENOMIC DNA]</scope>
    <source>
        <strain evidence="5 6">GM2012</strain>
    </source>
</reference>
<dbReference type="GO" id="GO:0006402">
    <property type="term" value="P:mRNA catabolic process"/>
    <property type="evidence" value="ECO:0007669"/>
    <property type="project" value="InterPro"/>
</dbReference>
<dbReference type="Pfam" id="PF02599">
    <property type="entry name" value="CsrA"/>
    <property type="match status" value="1"/>
</dbReference>
<comment type="subunit">
    <text evidence="4">Homodimer; the beta-strands of each monomer intercalate to form a hydrophobic core, while the alpha-helices form wings that extend away from the core.</text>
</comment>
<evidence type="ECO:0000313" key="5">
    <source>
        <dbReference type="EMBL" id="RUL88103.1"/>
    </source>
</evidence>
<keyword evidence="2 4" id="KW-0810">Translation regulation</keyword>
<dbReference type="InterPro" id="IPR003751">
    <property type="entry name" value="CsrA"/>
</dbReference>
<accession>A0A432ML01</accession>
<reference evidence="5 6" key="2">
    <citation type="submission" date="2019-01" db="EMBL/GenBank/DDBJ databases">
        <title>Tautonia sociabilis, a novel thermotolerant planctomycete of Isosphaeraceae family, isolated from a 4000 m deep subterranean habitat.</title>
        <authorList>
            <person name="Kovaleva O.L."/>
            <person name="Elcheninov A.G."/>
            <person name="Van Heerden E."/>
            <person name="Toshchakov S.V."/>
            <person name="Novikov A."/>
            <person name="Bonch-Osmolovskaya E.A."/>
            <person name="Kublanov I.V."/>
        </authorList>
    </citation>
    <scope>NUCLEOTIDE SEQUENCE [LARGE SCALE GENOMIC DNA]</scope>
    <source>
        <strain evidence="5 6">GM2012</strain>
    </source>
</reference>
<dbReference type="Proteomes" id="UP000280296">
    <property type="component" value="Unassembled WGS sequence"/>
</dbReference>
<dbReference type="PANTHER" id="PTHR34984:SF1">
    <property type="entry name" value="CARBON STORAGE REGULATOR"/>
    <property type="match status" value="1"/>
</dbReference>
<keyword evidence="3 4" id="KW-0694">RNA-binding</keyword>
<dbReference type="RefSeq" id="WP_126725012.1">
    <property type="nucleotide sequence ID" value="NZ_RYZH01000014.1"/>
</dbReference>
<keyword evidence="1 4" id="KW-0963">Cytoplasm</keyword>